<dbReference type="InterPro" id="IPR050223">
    <property type="entry name" value="D-isomer_2-hydroxyacid_DH"/>
</dbReference>
<dbReference type="GO" id="GO:0051287">
    <property type="term" value="F:NAD binding"/>
    <property type="evidence" value="ECO:0007669"/>
    <property type="project" value="InterPro"/>
</dbReference>
<dbReference type="RefSeq" id="WP_130393192.1">
    <property type="nucleotide sequence ID" value="NZ_SGXM01000008.1"/>
</dbReference>
<dbReference type="GO" id="GO:0016618">
    <property type="term" value="F:hydroxypyruvate reductase [NAD(P)H] activity"/>
    <property type="evidence" value="ECO:0007669"/>
    <property type="project" value="TreeGrafter"/>
</dbReference>
<protein>
    <recommendedName>
        <fullName evidence="9">2-hydroxyacid dehydrogenase</fullName>
    </recommendedName>
</protein>
<evidence type="ECO:0000256" key="4">
    <source>
        <dbReference type="RuleBase" id="RU003719"/>
    </source>
</evidence>
<dbReference type="SUPFAM" id="SSF52283">
    <property type="entry name" value="Formate/glycerate dehydrogenase catalytic domain-like"/>
    <property type="match status" value="1"/>
</dbReference>
<dbReference type="Proteomes" id="UP000291078">
    <property type="component" value="Unassembled WGS sequence"/>
</dbReference>
<dbReference type="Gene3D" id="3.40.50.720">
    <property type="entry name" value="NAD(P)-binding Rossmann-like Domain"/>
    <property type="match status" value="2"/>
</dbReference>
<dbReference type="Pfam" id="PF00389">
    <property type="entry name" value="2-Hacid_dh"/>
    <property type="match status" value="1"/>
</dbReference>
<dbReference type="InterPro" id="IPR006139">
    <property type="entry name" value="D-isomer_2_OHA_DH_cat_dom"/>
</dbReference>
<keyword evidence="1" id="KW-0521">NADP</keyword>
<dbReference type="InterPro" id="IPR036291">
    <property type="entry name" value="NAD(P)-bd_dom_sf"/>
</dbReference>
<comment type="similarity">
    <text evidence="4">Belongs to the D-isomer specific 2-hydroxyacid dehydrogenase family.</text>
</comment>
<organism evidence="7 8">
    <name type="scientific">Cupriavidus agavae</name>
    <dbReference type="NCBI Taxonomy" id="1001822"/>
    <lineage>
        <taxon>Bacteria</taxon>
        <taxon>Pseudomonadati</taxon>
        <taxon>Pseudomonadota</taxon>
        <taxon>Betaproteobacteria</taxon>
        <taxon>Burkholderiales</taxon>
        <taxon>Burkholderiaceae</taxon>
        <taxon>Cupriavidus</taxon>
    </lineage>
</organism>
<evidence type="ECO:0000256" key="3">
    <source>
        <dbReference type="ARBA" id="ARBA00023027"/>
    </source>
</evidence>
<comment type="caution">
    <text evidence="7">The sequence shown here is derived from an EMBL/GenBank/DDBJ whole genome shotgun (WGS) entry which is preliminary data.</text>
</comment>
<feature type="domain" description="D-isomer specific 2-hydroxyacid dehydrogenase NAD-binding" evidence="6">
    <location>
        <begin position="108"/>
        <end position="279"/>
    </location>
</feature>
<dbReference type="OrthoDB" id="9805416at2"/>
<dbReference type="CDD" id="cd12156">
    <property type="entry name" value="HPPR"/>
    <property type="match status" value="1"/>
</dbReference>
<gene>
    <name evidence="7" type="ORF">EV147_4284</name>
</gene>
<dbReference type="GO" id="GO:0005829">
    <property type="term" value="C:cytosol"/>
    <property type="evidence" value="ECO:0007669"/>
    <property type="project" value="TreeGrafter"/>
</dbReference>
<evidence type="ECO:0000259" key="5">
    <source>
        <dbReference type="Pfam" id="PF00389"/>
    </source>
</evidence>
<dbReference type="EMBL" id="SGXM01000008">
    <property type="protein sequence ID" value="RZT31785.1"/>
    <property type="molecule type" value="Genomic_DNA"/>
</dbReference>
<dbReference type="SUPFAM" id="SSF51735">
    <property type="entry name" value="NAD(P)-binding Rossmann-fold domains"/>
    <property type="match status" value="1"/>
</dbReference>
<dbReference type="InterPro" id="IPR006140">
    <property type="entry name" value="D-isomer_DH_NAD-bd"/>
</dbReference>
<keyword evidence="3" id="KW-0520">NAD</keyword>
<reference evidence="7 8" key="1">
    <citation type="journal article" date="2015" name="Stand. Genomic Sci.">
        <title>Genomic Encyclopedia of Bacterial and Archaeal Type Strains, Phase III: the genomes of soil and plant-associated and newly described type strains.</title>
        <authorList>
            <person name="Whitman W.B."/>
            <person name="Woyke T."/>
            <person name="Klenk H.P."/>
            <person name="Zhou Y."/>
            <person name="Lilburn T.G."/>
            <person name="Beck B.J."/>
            <person name="De Vos P."/>
            <person name="Vandamme P."/>
            <person name="Eisen J.A."/>
            <person name="Garrity G."/>
            <person name="Hugenholtz P."/>
            <person name="Kyrpides N.C."/>
        </authorList>
    </citation>
    <scope>NUCLEOTIDE SEQUENCE [LARGE SCALE GENOMIC DNA]</scope>
    <source>
        <strain evidence="7 8">ASC-9842</strain>
    </source>
</reference>
<dbReference type="Pfam" id="PF02826">
    <property type="entry name" value="2-Hacid_dh_C"/>
    <property type="match status" value="1"/>
</dbReference>
<dbReference type="PANTHER" id="PTHR10996">
    <property type="entry name" value="2-HYDROXYACID DEHYDROGENASE-RELATED"/>
    <property type="match status" value="1"/>
</dbReference>
<evidence type="ECO:0008006" key="9">
    <source>
        <dbReference type="Google" id="ProtNLM"/>
    </source>
</evidence>
<dbReference type="AlphaFoldDB" id="A0A4Q7REY9"/>
<accession>A0A4Q7REY9</accession>
<feature type="domain" description="D-isomer specific 2-hydroxyacid dehydrogenase catalytic" evidence="5">
    <location>
        <begin position="10"/>
        <end position="308"/>
    </location>
</feature>
<evidence type="ECO:0000256" key="2">
    <source>
        <dbReference type="ARBA" id="ARBA00023002"/>
    </source>
</evidence>
<proteinExistence type="inferred from homology"/>
<evidence type="ECO:0000313" key="7">
    <source>
        <dbReference type="EMBL" id="RZT31785.1"/>
    </source>
</evidence>
<evidence type="ECO:0000256" key="1">
    <source>
        <dbReference type="ARBA" id="ARBA00022857"/>
    </source>
</evidence>
<sequence>MKPALLVLIQLEPGHLALVSEHYEVCYAPTPEGRAAGIAARGPTFRVLLTNGTTGITAGELDAMPALSLVCALGAGYENIPLGACQARGIAVANGAGTNDSCVADHAMALLLATVRRVPTLDRATRDGVWRSSIALPPNVSGKRLGIIGLGTIGRRIARRGEGFDLEIGYHNRRPRTDVPFQYFADVMALAEWADYLVVATPGGPETRHLIDTAVLRALGPAGYLVNIARGSVVNTRALADALRAGEVGGAGLDVYESEPAPPAELFDCPNVVLTPHVGGWSPEAVQASVDQFLENARRHFAGEALVAPVG</sequence>
<keyword evidence="8" id="KW-1185">Reference proteome</keyword>
<dbReference type="PANTHER" id="PTHR10996:SF178">
    <property type="entry name" value="2-HYDROXYACID DEHYDROGENASE YGL185C-RELATED"/>
    <property type="match status" value="1"/>
</dbReference>
<evidence type="ECO:0000259" key="6">
    <source>
        <dbReference type="Pfam" id="PF02826"/>
    </source>
</evidence>
<dbReference type="GO" id="GO:0030267">
    <property type="term" value="F:glyoxylate reductase (NADPH) activity"/>
    <property type="evidence" value="ECO:0007669"/>
    <property type="project" value="TreeGrafter"/>
</dbReference>
<evidence type="ECO:0000313" key="8">
    <source>
        <dbReference type="Proteomes" id="UP000291078"/>
    </source>
</evidence>
<dbReference type="FunFam" id="3.40.50.720:FF:000213">
    <property type="entry name" value="Putative 2-hydroxyacid dehydrogenase"/>
    <property type="match status" value="1"/>
</dbReference>
<keyword evidence="2 4" id="KW-0560">Oxidoreductase</keyword>
<name>A0A4Q7REY9_9BURK</name>